<protein>
    <recommendedName>
        <fullName evidence="6">CorA-like transporter domain-containing protein</fullName>
    </recommendedName>
</protein>
<feature type="domain" description="CorA-like transporter" evidence="6">
    <location>
        <begin position="41"/>
        <end position="245"/>
    </location>
</feature>
<keyword evidence="3 5" id="KW-1133">Transmembrane helix</keyword>
<comment type="caution">
    <text evidence="7">The sequence shown here is derived from an EMBL/GenBank/DDBJ whole genome shotgun (WGS) entry which is preliminary data.</text>
</comment>
<dbReference type="EMBL" id="JAGSXJ010000018">
    <property type="protein sequence ID" value="KAH6682289.1"/>
    <property type="molecule type" value="Genomic_DNA"/>
</dbReference>
<dbReference type="GO" id="GO:0016020">
    <property type="term" value="C:membrane"/>
    <property type="evidence" value="ECO:0007669"/>
    <property type="project" value="UniProtKB-SubCell"/>
</dbReference>
<evidence type="ECO:0000259" key="6">
    <source>
        <dbReference type="Pfam" id="PF26616"/>
    </source>
</evidence>
<evidence type="ECO:0000313" key="7">
    <source>
        <dbReference type="EMBL" id="KAH6682289.1"/>
    </source>
</evidence>
<dbReference type="AlphaFoldDB" id="A0A9P8V8X0"/>
<evidence type="ECO:0000256" key="3">
    <source>
        <dbReference type="ARBA" id="ARBA00022989"/>
    </source>
</evidence>
<dbReference type="Proteomes" id="UP000770015">
    <property type="component" value="Unassembled WGS sequence"/>
</dbReference>
<keyword evidence="4 5" id="KW-0472">Membrane</keyword>
<gene>
    <name evidence="7" type="ORF">F5X68DRAFT_263268</name>
</gene>
<evidence type="ECO:0000256" key="1">
    <source>
        <dbReference type="ARBA" id="ARBA00004141"/>
    </source>
</evidence>
<dbReference type="InterPro" id="IPR058257">
    <property type="entry name" value="CorA-like_dom"/>
</dbReference>
<evidence type="ECO:0000256" key="5">
    <source>
        <dbReference type="SAM" id="Phobius"/>
    </source>
</evidence>
<keyword evidence="8" id="KW-1185">Reference proteome</keyword>
<dbReference type="Gene3D" id="1.20.58.340">
    <property type="entry name" value="Magnesium transport protein CorA, transmembrane region"/>
    <property type="match status" value="1"/>
</dbReference>
<feature type="transmembrane region" description="Helical" evidence="5">
    <location>
        <begin position="424"/>
        <end position="447"/>
    </location>
</feature>
<dbReference type="Pfam" id="PF26616">
    <property type="entry name" value="CorA-like"/>
    <property type="match status" value="1"/>
</dbReference>
<sequence length="483" mass="54649">MSWDQYFVRQRTSLVPPAALRGQLDDLVETALVTERPIFHVLDIDKDSVHTDVVRTNNDLDRVCESSPTSGIRIISISSTRTITPLRITSSMAARLFSHHNVRLDFLRVLLSFGGEPHQSEANSANSTFVQLGDDAYTLLYKLNYVEDNGRRGLDDWSFRHIGVYHHHTPGLDMFVLLHCQPASEVSMTLDDLMDDVDGQDEVMVEFRQGLFTHPAMLHHFVLCSYLDNWRSYLRHLGDRFSAENNNFMVPHPYNRSGEYAAGTFRNVLGLRNIKDFSLFASACCRSNLEVTGCILRSNKLPNEQASELQSMETVLRGYIESSAVLRQRIDNTVDLASYHHFTSNQQGLQTLTREMETLIKNTGEVTLKLKDLTEDTVDDSPIVRIITIISAVYLPGSFVGSIFGSNYFSFNETTRRIAIARDFWVFALLWLGLTLVTAAVYVYTFIRKRKPRPSSGDEAAPVSGFSTKSGQALWQVWTRAGK</sequence>
<name>A0A9P8V8X0_9PEZI</name>
<dbReference type="OrthoDB" id="5392974at2759"/>
<accession>A0A9P8V8X0</accession>
<dbReference type="SUPFAM" id="SSF144083">
    <property type="entry name" value="Magnesium transport protein CorA, transmembrane region"/>
    <property type="match status" value="1"/>
</dbReference>
<keyword evidence="2 5" id="KW-0812">Transmembrane</keyword>
<feature type="transmembrane region" description="Helical" evidence="5">
    <location>
        <begin position="383"/>
        <end position="404"/>
    </location>
</feature>
<reference evidence="7" key="1">
    <citation type="journal article" date="2021" name="Nat. Commun.">
        <title>Genetic determinants of endophytism in the Arabidopsis root mycobiome.</title>
        <authorList>
            <person name="Mesny F."/>
            <person name="Miyauchi S."/>
            <person name="Thiergart T."/>
            <person name="Pickel B."/>
            <person name="Atanasova L."/>
            <person name="Karlsson M."/>
            <person name="Huettel B."/>
            <person name="Barry K.W."/>
            <person name="Haridas S."/>
            <person name="Chen C."/>
            <person name="Bauer D."/>
            <person name="Andreopoulos W."/>
            <person name="Pangilinan J."/>
            <person name="LaButti K."/>
            <person name="Riley R."/>
            <person name="Lipzen A."/>
            <person name="Clum A."/>
            <person name="Drula E."/>
            <person name="Henrissat B."/>
            <person name="Kohler A."/>
            <person name="Grigoriev I.V."/>
            <person name="Martin F.M."/>
            <person name="Hacquard S."/>
        </authorList>
    </citation>
    <scope>NUCLEOTIDE SEQUENCE</scope>
    <source>
        <strain evidence="7">MPI-SDFR-AT-0117</strain>
    </source>
</reference>
<evidence type="ECO:0000256" key="4">
    <source>
        <dbReference type="ARBA" id="ARBA00023136"/>
    </source>
</evidence>
<evidence type="ECO:0000256" key="2">
    <source>
        <dbReference type="ARBA" id="ARBA00022692"/>
    </source>
</evidence>
<evidence type="ECO:0000313" key="8">
    <source>
        <dbReference type="Proteomes" id="UP000770015"/>
    </source>
</evidence>
<organism evidence="7 8">
    <name type="scientific">Plectosphaerella plurivora</name>
    <dbReference type="NCBI Taxonomy" id="936078"/>
    <lineage>
        <taxon>Eukaryota</taxon>
        <taxon>Fungi</taxon>
        <taxon>Dikarya</taxon>
        <taxon>Ascomycota</taxon>
        <taxon>Pezizomycotina</taxon>
        <taxon>Sordariomycetes</taxon>
        <taxon>Hypocreomycetidae</taxon>
        <taxon>Glomerellales</taxon>
        <taxon>Plectosphaerellaceae</taxon>
        <taxon>Plectosphaerella</taxon>
    </lineage>
</organism>
<proteinExistence type="predicted"/>
<dbReference type="InterPro" id="IPR045863">
    <property type="entry name" value="CorA_TM1_TM2"/>
</dbReference>
<comment type="subcellular location">
    <subcellularLocation>
        <location evidence="1">Membrane</location>
        <topology evidence="1">Multi-pass membrane protein</topology>
    </subcellularLocation>
</comment>